<keyword evidence="2" id="KW-1133">Transmembrane helix</keyword>
<accession>A0A2N8U651</accession>
<feature type="compositionally biased region" description="Polar residues" evidence="1">
    <location>
        <begin position="497"/>
        <end position="510"/>
    </location>
</feature>
<keyword evidence="2" id="KW-0472">Membrane</keyword>
<dbReference type="EMBL" id="LT795054">
    <property type="protein sequence ID" value="SJX60557.1"/>
    <property type="molecule type" value="Genomic_DNA"/>
</dbReference>
<feature type="region of interest" description="Disordered" evidence="1">
    <location>
        <begin position="117"/>
        <end position="144"/>
    </location>
</feature>
<evidence type="ECO:0000313" key="3">
    <source>
        <dbReference type="EMBL" id="SJX60557.1"/>
    </source>
</evidence>
<proteinExistence type="predicted"/>
<feature type="transmembrane region" description="Helical" evidence="2">
    <location>
        <begin position="6"/>
        <end position="26"/>
    </location>
</feature>
<feature type="transmembrane region" description="Helical" evidence="2">
    <location>
        <begin position="244"/>
        <end position="268"/>
    </location>
</feature>
<feature type="compositionally biased region" description="Polar residues" evidence="1">
    <location>
        <begin position="382"/>
        <end position="400"/>
    </location>
</feature>
<evidence type="ECO:0000313" key="4">
    <source>
        <dbReference type="Proteomes" id="UP000239563"/>
    </source>
</evidence>
<dbReference type="Proteomes" id="UP000239563">
    <property type="component" value="Chromosome I"/>
</dbReference>
<organism evidence="3 4">
    <name type="scientific">Sporisorium reilianum f. sp. reilianum</name>
    <dbReference type="NCBI Taxonomy" id="72559"/>
    <lineage>
        <taxon>Eukaryota</taxon>
        <taxon>Fungi</taxon>
        <taxon>Dikarya</taxon>
        <taxon>Basidiomycota</taxon>
        <taxon>Ustilaginomycotina</taxon>
        <taxon>Ustilaginomycetes</taxon>
        <taxon>Ustilaginales</taxon>
        <taxon>Ustilaginaceae</taxon>
        <taxon>Sporisorium</taxon>
    </lineage>
</organism>
<gene>
    <name evidence="3" type="ORF">SRS1_10221</name>
</gene>
<dbReference type="AlphaFoldDB" id="A0A2N8U651"/>
<evidence type="ECO:0000256" key="1">
    <source>
        <dbReference type="SAM" id="MobiDB-lite"/>
    </source>
</evidence>
<feature type="region of interest" description="Disordered" evidence="1">
    <location>
        <begin position="490"/>
        <end position="567"/>
    </location>
</feature>
<feature type="compositionally biased region" description="Polar residues" evidence="1">
    <location>
        <begin position="90"/>
        <end position="103"/>
    </location>
</feature>
<name>A0A2N8U651_9BASI</name>
<keyword evidence="2" id="KW-0812">Transmembrane</keyword>
<evidence type="ECO:0000256" key="2">
    <source>
        <dbReference type="SAM" id="Phobius"/>
    </source>
</evidence>
<feature type="region of interest" description="Disordered" evidence="1">
    <location>
        <begin position="47"/>
        <end position="103"/>
    </location>
</feature>
<reference evidence="3 4" key="1">
    <citation type="submission" date="2017-02" db="EMBL/GenBank/DDBJ databases">
        <authorList>
            <person name="Peterson S.W."/>
        </authorList>
    </citation>
    <scope>NUCLEOTIDE SEQUENCE [LARGE SCALE GENOMIC DNA]</scope>
    <source>
        <strain evidence="3 4">SRS1_H2-8</strain>
    </source>
</reference>
<protein>
    <submittedName>
        <fullName evidence="3">Uncharacterized protein</fullName>
    </submittedName>
</protein>
<feature type="region of interest" description="Disordered" evidence="1">
    <location>
        <begin position="360"/>
        <end position="424"/>
    </location>
</feature>
<sequence>MAVWEAWVCGLFICYCLAGGSLIATLRDQLHTLRSFKQNRSFSESFAKQNGQAAHMRRASDAPTVTLHNDDDVDVEKQTTGPATPALLSAQPQPSRTLSMSSGVSDNVTLLSNDSGLKRSASQNGAAAGKVVPAASRRVASDEDDKTKEQTCSMYFTREELENEDQPSHSFFPAVRPSAFERPTPAQSPAGKEMAHKRYLEKFYTNFAVQFLGLMLCILFFAIFCGKLITTWYSAWEANDFATALQVALLVVCWTTNGLASIIIFAILSRTYEPVLSGLSAATSSHANGSRRVSVTSNLTGAAGQSKTARRFSGAKAWVATTLSQLSNEDDRRSQKIGMEHVTSRGRTSMHAYAELDADHQASPGTDCDSPSPKGAPLTLRRATSSSTPDMQEPATTSIPAPSESHKPRSFRGSGATAPSKVSKNGVMVEQTVSTIVEDPAVEEYFRIERPARAALRSPSQSDVSEQDLYTPYSLDGHFSATRRFQGGSEWVESPATPATTVWTPSTPSSARPLVAKGSDDGHSPRPHRATRAAADDGDESVLHRRGSDVALRPPSRARSITASSSESVGLGIAMASQSPAWTAPNEWASGLPDPALMQEDARMRLRMASHPKNAQP</sequence>
<feature type="transmembrane region" description="Helical" evidence="2">
    <location>
        <begin position="203"/>
        <end position="224"/>
    </location>
</feature>